<reference evidence="2 3" key="1">
    <citation type="submission" date="2018-12" db="EMBL/GenBank/DDBJ databases">
        <title>Dyella dinghuensis sp. nov. DHOA06 and Dyella choica sp. nov. 4M-K27, isolated from forest soil.</title>
        <authorList>
            <person name="Qiu L.-H."/>
            <person name="Gao Z.-H."/>
        </authorList>
    </citation>
    <scope>NUCLEOTIDE SEQUENCE [LARGE SCALE GENOMIC DNA]</scope>
    <source>
        <strain evidence="2 3">4M-K27</strain>
    </source>
</reference>
<gene>
    <name evidence="2" type="ORF">EKH80_17650</name>
</gene>
<protein>
    <submittedName>
        <fullName evidence="2">Uncharacterized protein</fullName>
    </submittedName>
</protein>
<dbReference type="RefSeq" id="WP_126686099.1">
    <property type="nucleotide sequence ID" value="NZ_RYYV01000015.1"/>
</dbReference>
<comment type="caution">
    <text evidence="2">The sequence shown here is derived from an EMBL/GenBank/DDBJ whole genome shotgun (WGS) entry which is preliminary data.</text>
</comment>
<feature type="compositionally biased region" description="Low complexity" evidence="1">
    <location>
        <begin position="195"/>
        <end position="214"/>
    </location>
</feature>
<feature type="region of interest" description="Disordered" evidence="1">
    <location>
        <begin position="194"/>
        <end position="214"/>
    </location>
</feature>
<keyword evidence="3" id="KW-1185">Reference proteome</keyword>
<organism evidence="2 3">
    <name type="scientific">Dyella choica</name>
    <dbReference type="NCBI Taxonomy" id="1927959"/>
    <lineage>
        <taxon>Bacteria</taxon>
        <taxon>Pseudomonadati</taxon>
        <taxon>Pseudomonadota</taxon>
        <taxon>Gammaproteobacteria</taxon>
        <taxon>Lysobacterales</taxon>
        <taxon>Rhodanobacteraceae</taxon>
        <taxon>Dyella</taxon>
    </lineage>
</organism>
<dbReference type="OrthoDB" id="9785808at2"/>
<evidence type="ECO:0000313" key="2">
    <source>
        <dbReference type="EMBL" id="RUL72503.1"/>
    </source>
</evidence>
<name>A0A3S0RYF5_9GAMM</name>
<dbReference type="Proteomes" id="UP000274358">
    <property type="component" value="Unassembled WGS sequence"/>
</dbReference>
<dbReference type="EMBL" id="RYYV01000015">
    <property type="protein sequence ID" value="RUL72503.1"/>
    <property type="molecule type" value="Genomic_DNA"/>
</dbReference>
<proteinExistence type="predicted"/>
<accession>A0A3S0RYF5</accession>
<evidence type="ECO:0000313" key="3">
    <source>
        <dbReference type="Proteomes" id="UP000274358"/>
    </source>
</evidence>
<dbReference type="AlphaFoldDB" id="A0A3S0RYF5"/>
<evidence type="ECO:0000256" key="1">
    <source>
        <dbReference type="SAM" id="MobiDB-lite"/>
    </source>
</evidence>
<sequence length="359" mass="37674">MPVTVVCADASCRAAKQVQPTEIYNAKCDCGNMMLPEHDFLTSHRLPASASATTKVHVATTMSMRPASASPSIGSIELSPPSGPTLASGEPPRSVDLETPFLGSYGEDDQCITCSNKDTHLLPLGVSWITQSTCARIAELCMQGKVLKTGKGGSRGFMLGVLEVDNQLLVTTSGDIPSGFEAVVRGKSVNAGLHSGSSSSSSVPSNSASSSDSSPVIAPAVPVRMVKGAALRITAGGAKIDGVRLREVVDRTPAKLFECAAPKLVSYALHNVLDTQAQKRSGKFNRYVSWSMTEMWVGPTDGYHRHGVTYASCANCAQILPMMLCSRAPTSLTGDDGFTMAVGKGGKRAAARGDYPFVK</sequence>
<feature type="region of interest" description="Disordered" evidence="1">
    <location>
        <begin position="66"/>
        <end position="92"/>
    </location>
</feature>